<proteinExistence type="predicted"/>
<dbReference type="Proteomes" id="UP001642720">
    <property type="component" value="Unassembled WGS sequence"/>
</dbReference>
<dbReference type="GeneID" id="300576214"/>
<accession>A0ABY2H5I4</accession>
<feature type="region of interest" description="Disordered" evidence="1">
    <location>
        <begin position="61"/>
        <end position="111"/>
    </location>
</feature>
<comment type="caution">
    <text evidence="2">The sequence shown here is derived from an EMBL/GenBank/DDBJ whole genome shotgun (WGS) entry which is preliminary data.</text>
</comment>
<gene>
    <name evidence="2" type="ORF">CCMA1212_004463</name>
</gene>
<name>A0ABY2H5I4_9HYPO</name>
<organism evidence="2 3">
    <name type="scientific">Trichoderma ghanense</name>
    <dbReference type="NCBI Taxonomy" id="65468"/>
    <lineage>
        <taxon>Eukaryota</taxon>
        <taxon>Fungi</taxon>
        <taxon>Dikarya</taxon>
        <taxon>Ascomycota</taxon>
        <taxon>Pezizomycotina</taxon>
        <taxon>Sordariomycetes</taxon>
        <taxon>Hypocreomycetidae</taxon>
        <taxon>Hypocreales</taxon>
        <taxon>Hypocreaceae</taxon>
        <taxon>Trichoderma</taxon>
    </lineage>
</organism>
<dbReference type="RefSeq" id="XP_073559537.1">
    <property type="nucleotide sequence ID" value="XM_073701764.1"/>
</dbReference>
<dbReference type="EMBL" id="PPTA01000005">
    <property type="protein sequence ID" value="TFB03336.1"/>
    <property type="molecule type" value="Genomic_DNA"/>
</dbReference>
<protein>
    <submittedName>
        <fullName evidence="2">Uncharacterized protein</fullName>
    </submittedName>
</protein>
<feature type="compositionally biased region" description="Low complexity" evidence="1">
    <location>
        <begin position="97"/>
        <end position="111"/>
    </location>
</feature>
<feature type="region of interest" description="Disordered" evidence="1">
    <location>
        <begin position="1"/>
        <end position="42"/>
    </location>
</feature>
<keyword evidence="3" id="KW-1185">Reference proteome</keyword>
<feature type="compositionally biased region" description="Polar residues" evidence="1">
    <location>
        <begin position="86"/>
        <end position="96"/>
    </location>
</feature>
<feature type="compositionally biased region" description="Basic and acidic residues" evidence="1">
    <location>
        <begin position="20"/>
        <end position="42"/>
    </location>
</feature>
<evidence type="ECO:0000313" key="2">
    <source>
        <dbReference type="EMBL" id="TFB03336.1"/>
    </source>
</evidence>
<sequence>MGDVEGRLSMKKKKRQKIAVGDEKRRGEEVQGKTKNEIKKETREARIISAEESHRHVKPFWQAIDDPPDPRSAKAGLSLSREGLAASQSARSIDTMSSYASSPSLRSCSSS</sequence>
<reference evidence="2 3" key="1">
    <citation type="submission" date="2018-01" db="EMBL/GenBank/DDBJ databases">
        <title>Genome characterization of the sugarcane-associated fungus Trichoderma ghanense CCMA-1212 and their application in lignocelulose bioconversion.</title>
        <authorList>
            <person name="Steindorff A.S."/>
            <person name="Mendes T.D."/>
            <person name="Vilela E.S.D."/>
            <person name="Rodrigues D.S."/>
            <person name="Formighieri E.F."/>
            <person name="Melo I.S."/>
            <person name="Favaro L.C.L."/>
        </authorList>
    </citation>
    <scope>NUCLEOTIDE SEQUENCE [LARGE SCALE GENOMIC DNA]</scope>
    <source>
        <strain evidence="2 3">CCMA-1212</strain>
    </source>
</reference>
<evidence type="ECO:0000313" key="3">
    <source>
        <dbReference type="Proteomes" id="UP001642720"/>
    </source>
</evidence>
<evidence type="ECO:0000256" key="1">
    <source>
        <dbReference type="SAM" id="MobiDB-lite"/>
    </source>
</evidence>